<sequence>MHSGQACVDDKNRISDSSQSYPHESSRPAPLATLSTQNNPSIPIYRLSPLQTYLPLPRPETSEMGFQYFLVKQPGPTSVATFLNSEKSTFETSTPIRGDVSTPKDACLPGCSASPTSSEDSASGIPLLCNDFILLTPPETHFKTCYPLIPLDTAFKSNTCLEVSRTPVTSTSQTPIIGRPPSLDEISCSLPYVPNSLSESALEQVWEEKSPNKCCCYKVVQTSDLAITQPENDSSRSCLFPKPTSIYENASLDFSSAYANTVPSFQQQYSLQDFAPHEAIFHEGGQLLDGSKQLSPQDWLSAEFGIDLSASPLYWQQKLQSNKQSNDPPNDQNLCCRQYGFLQSQKSQPPARVFQPGYVLYCSLHQQQRQSLSEDTHLLVDHNLCDRLQKDEAVWNQR</sequence>
<feature type="region of interest" description="Disordered" evidence="1">
    <location>
        <begin position="1"/>
        <end position="38"/>
    </location>
</feature>
<dbReference type="Proteomes" id="UP000784294">
    <property type="component" value="Unassembled WGS sequence"/>
</dbReference>
<keyword evidence="3" id="KW-1185">Reference proteome</keyword>
<accession>A0A448WFU2</accession>
<dbReference type="AlphaFoldDB" id="A0A448WFU2"/>
<dbReference type="EMBL" id="CAAALY010009579">
    <property type="protein sequence ID" value="VEL10647.1"/>
    <property type="molecule type" value="Genomic_DNA"/>
</dbReference>
<protein>
    <submittedName>
        <fullName evidence="2">Uncharacterized protein</fullName>
    </submittedName>
</protein>
<organism evidence="2 3">
    <name type="scientific">Protopolystoma xenopodis</name>
    <dbReference type="NCBI Taxonomy" id="117903"/>
    <lineage>
        <taxon>Eukaryota</taxon>
        <taxon>Metazoa</taxon>
        <taxon>Spiralia</taxon>
        <taxon>Lophotrochozoa</taxon>
        <taxon>Platyhelminthes</taxon>
        <taxon>Monogenea</taxon>
        <taxon>Polyopisthocotylea</taxon>
        <taxon>Polystomatidea</taxon>
        <taxon>Polystomatidae</taxon>
        <taxon>Protopolystoma</taxon>
    </lineage>
</organism>
<gene>
    <name evidence="2" type="ORF">PXEA_LOCUS4087</name>
</gene>
<evidence type="ECO:0000313" key="3">
    <source>
        <dbReference type="Proteomes" id="UP000784294"/>
    </source>
</evidence>
<evidence type="ECO:0000313" key="2">
    <source>
        <dbReference type="EMBL" id="VEL10647.1"/>
    </source>
</evidence>
<evidence type="ECO:0000256" key="1">
    <source>
        <dbReference type="SAM" id="MobiDB-lite"/>
    </source>
</evidence>
<reference evidence="2" key="1">
    <citation type="submission" date="2018-11" db="EMBL/GenBank/DDBJ databases">
        <authorList>
            <consortium name="Pathogen Informatics"/>
        </authorList>
    </citation>
    <scope>NUCLEOTIDE SEQUENCE</scope>
</reference>
<name>A0A448WFU2_9PLAT</name>
<comment type="caution">
    <text evidence="2">The sequence shown here is derived from an EMBL/GenBank/DDBJ whole genome shotgun (WGS) entry which is preliminary data.</text>
</comment>
<proteinExistence type="predicted"/>